<dbReference type="EMBL" id="JAUJWV010000001">
    <property type="protein sequence ID" value="MDN7240904.1"/>
    <property type="molecule type" value="Genomic_DNA"/>
</dbReference>
<sequence length="236" mass="27254">MKEKVKDTFNQLAGIYETAVDTNSLFNSEYERPAMLAQLPNDLTGMNVLDAGCAAGWYTEQLIKRGANVVATDISPEMVSSAKRRVGGTAEILCLDLENELPFERDSFDLILSSLTLHYIKDWKGTFSEFQRILKPDGVFLFSIHHPFTDISWLEDDHYFSTELIVDRWHKEGKVFDVPFYRRPLNEIMNNTLANFSIEQVIEPLPTLQFKEHSPKSYERLMKRPQFLIIKSRAKL</sequence>
<keyword evidence="2" id="KW-0808">Transferase</keyword>
<evidence type="ECO:0000313" key="3">
    <source>
        <dbReference type="Proteomes" id="UP001172055"/>
    </source>
</evidence>
<keyword evidence="3" id="KW-1185">Reference proteome</keyword>
<dbReference type="InterPro" id="IPR029063">
    <property type="entry name" value="SAM-dependent_MTases_sf"/>
</dbReference>
<evidence type="ECO:0000313" key="2">
    <source>
        <dbReference type="EMBL" id="MDN7240904.1"/>
    </source>
</evidence>
<reference evidence="2 3" key="1">
    <citation type="submission" date="2023-06" db="EMBL/GenBank/DDBJ databases">
        <title>Novel species in genus Planococcus.</title>
        <authorList>
            <person name="Ning S."/>
        </authorList>
    </citation>
    <scope>NUCLEOTIDE SEQUENCE [LARGE SCALE GENOMIC DNA]</scope>
    <source>
        <strain evidence="2 3">N028</strain>
    </source>
</reference>
<dbReference type="Proteomes" id="UP001172055">
    <property type="component" value="Unassembled WGS sequence"/>
</dbReference>
<dbReference type="GO" id="GO:0032259">
    <property type="term" value="P:methylation"/>
    <property type="evidence" value="ECO:0007669"/>
    <property type="project" value="UniProtKB-KW"/>
</dbReference>
<proteinExistence type="predicted"/>
<organism evidence="2 3">
    <name type="scientific">Planococcus shixiaomingii</name>
    <dbReference type="NCBI Taxonomy" id="3058393"/>
    <lineage>
        <taxon>Bacteria</taxon>
        <taxon>Bacillati</taxon>
        <taxon>Bacillota</taxon>
        <taxon>Bacilli</taxon>
        <taxon>Bacillales</taxon>
        <taxon>Caryophanaceae</taxon>
        <taxon>Planococcus</taxon>
    </lineage>
</organism>
<evidence type="ECO:0000259" key="1">
    <source>
        <dbReference type="Pfam" id="PF08241"/>
    </source>
</evidence>
<dbReference type="RefSeq" id="WP_301722804.1">
    <property type="nucleotide sequence ID" value="NZ_JAUJWV010000001.1"/>
</dbReference>
<dbReference type="PANTHER" id="PTHR43861:SF1">
    <property type="entry name" value="TRANS-ACONITATE 2-METHYLTRANSFERASE"/>
    <property type="match status" value="1"/>
</dbReference>
<dbReference type="Gene3D" id="3.40.50.150">
    <property type="entry name" value="Vaccinia Virus protein VP39"/>
    <property type="match status" value="1"/>
</dbReference>
<dbReference type="PANTHER" id="PTHR43861">
    <property type="entry name" value="TRANS-ACONITATE 2-METHYLTRANSFERASE-RELATED"/>
    <property type="match status" value="1"/>
</dbReference>
<dbReference type="CDD" id="cd02440">
    <property type="entry name" value="AdoMet_MTases"/>
    <property type="match status" value="1"/>
</dbReference>
<keyword evidence="2" id="KW-0489">Methyltransferase</keyword>
<protein>
    <submittedName>
        <fullName evidence="2">Class I SAM-dependent methyltransferase</fullName>
    </submittedName>
</protein>
<name>A0ABT8MZR8_9BACL</name>
<feature type="domain" description="Methyltransferase type 11" evidence="1">
    <location>
        <begin position="49"/>
        <end position="142"/>
    </location>
</feature>
<dbReference type="InterPro" id="IPR013216">
    <property type="entry name" value="Methyltransf_11"/>
</dbReference>
<comment type="caution">
    <text evidence="2">The sequence shown here is derived from an EMBL/GenBank/DDBJ whole genome shotgun (WGS) entry which is preliminary data.</text>
</comment>
<dbReference type="Pfam" id="PF08241">
    <property type="entry name" value="Methyltransf_11"/>
    <property type="match status" value="1"/>
</dbReference>
<dbReference type="GO" id="GO:0008168">
    <property type="term" value="F:methyltransferase activity"/>
    <property type="evidence" value="ECO:0007669"/>
    <property type="project" value="UniProtKB-KW"/>
</dbReference>
<dbReference type="SUPFAM" id="SSF53335">
    <property type="entry name" value="S-adenosyl-L-methionine-dependent methyltransferases"/>
    <property type="match status" value="1"/>
</dbReference>
<gene>
    <name evidence="2" type="ORF">QWY14_03840</name>
</gene>
<accession>A0ABT8MZR8</accession>